<dbReference type="Proteomes" id="UP000179237">
    <property type="component" value="Unassembled WGS sequence"/>
</dbReference>
<gene>
    <name evidence="1" type="ORF">A2572_01395</name>
</gene>
<accession>A0A1F5FVM3</accession>
<dbReference type="AlphaFoldDB" id="A0A1F5FVM3"/>
<organism evidence="1 2">
    <name type="scientific">Candidatus Collierbacteria bacterium RIFOXYD1_FULL_40_9</name>
    <dbReference type="NCBI Taxonomy" id="1817731"/>
    <lineage>
        <taxon>Bacteria</taxon>
        <taxon>Candidatus Collieribacteriota</taxon>
    </lineage>
</organism>
<name>A0A1F5FVM3_9BACT</name>
<proteinExistence type="predicted"/>
<evidence type="ECO:0000313" key="1">
    <source>
        <dbReference type="EMBL" id="OGD83661.1"/>
    </source>
</evidence>
<protein>
    <submittedName>
        <fullName evidence="1">Uncharacterized protein</fullName>
    </submittedName>
</protein>
<sequence>MTQKISEPVSVKMVFDHQLGKAKPEQILWHNKIYPVTQVGLRHIVRDGRKLYHIFSLVSHATFLRLSLDTEKLSWTLEEVSDGISN</sequence>
<comment type="caution">
    <text evidence="1">The sequence shown here is derived from an EMBL/GenBank/DDBJ whole genome shotgun (WGS) entry which is preliminary data.</text>
</comment>
<dbReference type="EMBL" id="MFAQ01000011">
    <property type="protein sequence ID" value="OGD83661.1"/>
    <property type="molecule type" value="Genomic_DNA"/>
</dbReference>
<evidence type="ECO:0000313" key="2">
    <source>
        <dbReference type="Proteomes" id="UP000179237"/>
    </source>
</evidence>
<reference evidence="1 2" key="1">
    <citation type="journal article" date="2016" name="Nat. Commun.">
        <title>Thousands of microbial genomes shed light on interconnected biogeochemical processes in an aquifer system.</title>
        <authorList>
            <person name="Anantharaman K."/>
            <person name="Brown C.T."/>
            <person name="Hug L.A."/>
            <person name="Sharon I."/>
            <person name="Castelle C.J."/>
            <person name="Probst A.J."/>
            <person name="Thomas B.C."/>
            <person name="Singh A."/>
            <person name="Wilkins M.J."/>
            <person name="Karaoz U."/>
            <person name="Brodie E.L."/>
            <person name="Williams K.H."/>
            <person name="Hubbard S.S."/>
            <person name="Banfield J.F."/>
        </authorList>
    </citation>
    <scope>NUCLEOTIDE SEQUENCE [LARGE SCALE GENOMIC DNA]</scope>
</reference>